<organism evidence="2 3">
    <name type="scientific">Methanosarcina horonobensis HB-1 = JCM 15518</name>
    <dbReference type="NCBI Taxonomy" id="1434110"/>
    <lineage>
        <taxon>Archaea</taxon>
        <taxon>Methanobacteriati</taxon>
        <taxon>Methanobacteriota</taxon>
        <taxon>Stenosarchaea group</taxon>
        <taxon>Methanomicrobia</taxon>
        <taxon>Methanosarcinales</taxon>
        <taxon>Methanosarcinaceae</taxon>
        <taxon>Methanosarcina</taxon>
    </lineage>
</organism>
<protein>
    <submittedName>
        <fullName evidence="2">Uncharacterized protein</fullName>
    </submittedName>
</protein>
<evidence type="ECO:0000256" key="1">
    <source>
        <dbReference type="SAM" id="MobiDB-lite"/>
    </source>
</evidence>
<name>A0A0E3SIA6_9EURY</name>
<dbReference type="OrthoDB" id="137386at2157"/>
<keyword evidence="3" id="KW-1185">Reference proteome</keyword>
<proteinExistence type="predicted"/>
<dbReference type="RefSeq" id="WP_048142294.1">
    <property type="nucleotide sequence ID" value="NZ_CP009516.1"/>
</dbReference>
<dbReference type="AlphaFoldDB" id="A0A0E3SIA6"/>
<dbReference type="Proteomes" id="UP000033101">
    <property type="component" value="Chromosome"/>
</dbReference>
<dbReference type="HOGENOM" id="CLU_881699_0_0_2"/>
<dbReference type="PATRIC" id="fig|1434110.4.peg.4770"/>
<evidence type="ECO:0000313" key="2">
    <source>
        <dbReference type="EMBL" id="AKB80212.1"/>
    </source>
</evidence>
<dbReference type="EMBL" id="CP009516">
    <property type="protein sequence ID" value="AKB80212.1"/>
    <property type="molecule type" value="Genomic_DNA"/>
</dbReference>
<dbReference type="GeneID" id="24833087"/>
<gene>
    <name evidence="2" type="ORF">MSHOH_3729</name>
</gene>
<accession>A0A0E3SIA6</accession>
<dbReference type="KEGG" id="mhor:MSHOH_3729"/>
<evidence type="ECO:0000313" key="3">
    <source>
        <dbReference type="Proteomes" id="UP000033101"/>
    </source>
</evidence>
<reference evidence="2 3" key="1">
    <citation type="submission" date="2014-07" db="EMBL/GenBank/DDBJ databases">
        <title>Methanogenic archaea and the global carbon cycle.</title>
        <authorList>
            <person name="Henriksen J.R."/>
            <person name="Luke J."/>
            <person name="Reinhart S."/>
            <person name="Benedict M.N."/>
            <person name="Youngblut N.D."/>
            <person name="Metcalf M.E."/>
            <person name="Whitaker R.J."/>
            <person name="Metcalf W.W."/>
        </authorList>
    </citation>
    <scope>NUCLEOTIDE SEQUENCE [LARGE SCALE GENOMIC DNA]</scope>
    <source>
        <strain evidence="2 3">HB-1</strain>
    </source>
</reference>
<sequence>MKIKTKVLNSIYRFSAVMLVLFILPSGAFASENKPAFIPAENITDENFADVQAEMLDSISEQIAELQSFYTNVSEASGASELQEVLSSRVPANRCGPDGMNMGQARMNHGTFGMPGLFGFAQIENLTEENFTDAQVEMVDALENMTEMLNSQLDNTTDENMTEMLNEQITELETLSSEISAASGAEELQDVVFTYIQAQAVDSLEMEIGHLEEMVSNNENSTDENISESLSSRITELNALIEEINGAESLEDLMELISSSEGMPGMGVRGPMQHGGSDCPMGPGKIPENSADNSTEA</sequence>
<feature type="region of interest" description="Disordered" evidence="1">
    <location>
        <begin position="266"/>
        <end position="297"/>
    </location>
</feature>